<dbReference type="EC" id="3.1.3.48" evidence="2"/>
<evidence type="ECO:0000256" key="4">
    <source>
        <dbReference type="ARBA" id="ARBA00022912"/>
    </source>
</evidence>
<dbReference type="PIRSF" id="PIRSF016557">
    <property type="entry name" value="Caps_synth_CpsB"/>
    <property type="match status" value="1"/>
</dbReference>
<dbReference type="Pfam" id="PF19567">
    <property type="entry name" value="CpsB_CapC"/>
    <property type="match status" value="1"/>
</dbReference>
<evidence type="ECO:0000256" key="1">
    <source>
        <dbReference type="ARBA" id="ARBA00005750"/>
    </source>
</evidence>
<dbReference type="GO" id="GO:0030145">
    <property type="term" value="F:manganese ion binding"/>
    <property type="evidence" value="ECO:0007669"/>
    <property type="project" value="InterPro"/>
</dbReference>
<keyword evidence="4" id="KW-0904">Protein phosphatase</keyword>
<dbReference type="PANTHER" id="PTHR39181:SF1">
    <property type="entry name" value="TYROSINE-PROTEIN PHOSPHATASE YWQE"/>
    <property type="match status" value="1"/>
</dbReference>
<name>A0A2U3LD82_9FIRM</name>
<evidence type="ECO:0000256" key="3">
    <source>
        <dbReference type="ARBA" id="ARBA00022801"/>
    </source>
</evidence>
<dbReference type="InterPro" id="IPR016195">
    <property type="entry name" value="Pol/histidinol_Pase-like"/>
</dbReference>
<dbReference type="AlphaFoldDB" id="A0A2U3LD82"/>
<dbReference type="OrthoDB" id="9788539at2"/>
<dbReference type="PANTHER" id="PTHR39181">
    <property type="entry name" value="TYROSINE-PROTEIN PHOSPHATASE YWQE"/>
    <property type="match status" value="1"/>
</dbReference>
<accession>A0A2U3LD82</accession>
<sequence length="265" mass="30037">MIDIHSHILPGLDDGATKMEETLVMVRQLHEAGFNTLLATPHVMEGKDFLHPEDILTVTEQVRERAAEAGIPVEVLPGSENYIFPDMAKWVDAGKLLTLGNKGKYLLIELPMLEIPQYTDQVFFELQVKGLIPVLAHPERNKGLSDDPERLLEWAKRGIVFQLDLRSLSGYYGPQAKRLAKLMLNSKLVRLLGTDAHRVNRSDLSYSEALQGVKDIIGEAGFQEVTLKNPQLVLEGKLLPSDVRDYILNEPVKMRKRGFWNMFRR</sequence>
<evidence type="ECO:0000313" key="7">
    <source>
        <dbReference type="Proteomes" id="UP000238916"/>
    </source>
</evidence>
<protein>
    <recommendedName>
        <fullName evidence="2">protein-tyrosine-phosphatase</fullName>
        <ecNumber evidence="2">3.1.3.48</ecNumber>
    </recommendedName>
</protein>
<organism evidence="6 7">
    <name type="scientific">Candidatus Desulfosporosinus infrequens</name>
    <dbReference type="NCBI Taxonomy" id="2043169"/>
    <lineage>
        <taxon>Bacteria</taxon>
        <taxon>Bacillati</taxon>
        <taxon>Bacillota</taxon>
        <taxon>Clostridia</taxon>
        <taxon>Eubacteriales</taxon>
        <taxon>Desulfitobacteriaceae</taxon>
        <taxon>Desulfosporosinus</taxon>
    </lineage>
</organism>
<evidence type="ECO:0000256" key="5">
    <source>
        <dbReference type="ARBA" id="ARBA00051722"/>
    </source>
</evidence>
<reference evidence="7" key="1">
    <citation type="submission" date="2018-02" db="EMBL/GenBank/DDBJ databases">
        <authorList>
            <person name="Hausmann B."/>
        </authorList>
    </citation>
    <scope>NUCLEOTIDE SEQUENCE [LARGE SCALE GENOMIC DNA]</scope>
    <source>
        <strain evidence="7">Peat soil MAG SbF1</strain>
    </source>
</reference>
<dbReference type="SUPFAM" id="SSF89550">
    <property type="entry name" value="PHP domain-like"/>
    <property type="match status" value="1"/>
</dbReference>
<comment type="similarity">
    <text evidence="1">Belongs to the metallo-dependent hydrolases superfamily. CpsB/CapC family.</text>
</comment>
<dbReference type="InterPro" id="IPR016667">
    <property type="entry name" value="Caps_polysacc_synth_CpsB/CapC"/>
</dbReference>
<dbReference type="GO" id="GO:0004725">
    <property type="term" value="F:protein tyrosine phosphatase activity"/>
    <property type="evidence" value="ECO:0007669"/>
    <property type="project" value="UniProtKB-EC"/>
</dbReference>
<comment type="catalytic activity">
    <reaction evidence="5">
        <text>O-phospho-L-tyrosyl-[protein] + H2O = L-tyrosyl-[protein] + phosphate</text>
        <dbReference type="Rhea" id="RHEA:10684"/>
        <dbReference type="Rhea" id="RHEA-COMP:10136"/>
        <dbReference type="Rhea" id="RHEA-COMP:20101"/>
        <dbReference type="ChEBI" id="CHEBI:15377"/>
        <dbReference type="ChEBI" id="CHEBI:43474"/>
        <dbReference type="ChEBI" id="CHEBI:46858"/>
        <dbReference type="ChEBI" id="CHEBI:61978"/>
        <dbReference type="EC" id="3.1.3.48"/>
    </reaction>
</comment>
<proteinExistence type="inferred from homology"/>
<dbReference type="EMBL" id="OMOF01000404">
    <property type="protein sequence ID" value="SPF49826.1"/>
    <property type="molecule type" value="Genomic_DNA"/>
</dbReference>
<gene>
    <name evidence="6" type="ORF">SBF1_4620003</name>
</gene>
<evidence type="ECO:0000256" key="2">
    <source>
        <dbReference type="ARBA" id="ARBA00013064"/>
    </source>
</evidence>
<evidence type="ECO:0000313" key="6">
    <source>
        <dbReference type="EMBL" id="SPF49826.1"/>
    </source>
</evidence>
<dbReference type="Gene3D" id="3.20.20.140">
    <property type="entry name" value="Metal-dependent hydrolases"/>
    <property type="match status" value="1"/>
</dbReference>
<keyword evidence="3" id="KW-0378">Hydrolase</keyword>
<dbReference type="Proteomes" id="UP000238916">
    <property type="component" value="Unassembled WGS sequence"/>
</dbReference>